<dbReference type="GO" id="GO:0043248">
    <property type="term" value="P:proteasome assembly"/>
    <property type="evidence" value="ECO:0007669"/>
    <property type="project" value="InterPro"/>
</dbReference>
<dbReference type="Ensembl" id="ENSCSAVT00000019232.1">
    <property type="protein sequence ID" value="ENSCSAVP00000019025.1"/>
    <property type="gene ID" value="ENSCSAVG00000011166.1"/>
</dbReference>
<evidence type="ECO:0000256" key="2">
    <source>
        <dbReference type="ARBA" id="ARBA00022490"/>
    </source>
</evidence>
<dbReference type="GO" id="GO:0005737">
    <property type="term" value="C:cytoplasm"/>
    <property type="evidence" value="ECO:0007669"/>
    <property type="project" value="UniProtKB-SubCell"/>
</dbReference>
<dbReference type="GeneTree" id="ENSGT00940000153612"/>
<comment type="subcellular location">
    <subcellularLocation>
        <location evidence="1">Cytoplasm</location>
    </subcellularLocation>
</comment>
<accession>H2ZN59</accession>
<dbReference type="Pfam" id="PF23702">
    <property type="entry name" value="ARM_ECM29"/>
    <property type="match status" value="1"/>
</dbReference>
<dbReference type="GO" id="GO:0036503">
    <property type="term" value="P:ERAD pathway"/>
    <property type="evidence" value="ECO:0007669"/>
    <property type="project" value="TreeGrafter"/>
</dbReference>
<dbReference type="InterPro" id="IPR055444">
    <property type="entry name" value="ARM_ECM29"/>
</dbReference>
<dbReference type="PANTHER" id="PTHR23346:SF19">
    <property type="entry name" value="PROTEASOME ADAPTER AND SCAFFOLD PROTEIN ECM29"/>
    <property type="match status" value="1"/>
</dbReference>
<evidence type="ECO:0000259" key="6">
    <source>
        <dbReference type="Pfam" id="PF23702"/>
    </source>
</evidence>
<feature type="domain" description="Proteasome adapter and scaffold protein ECM29 HEAT-repeat" evidence="7">
    <location>
        <begin position="1290"/>
        <end position="1448"/>
    </location>
</feature>
<evidence type="ECO:0008006" key="10">
    <source>
        <dbReference type="Google" id="ProtNLM"/>
    </source>
</evidence>
<dbReference type="Gene3D" id="1.25.10.10">
    <property type="entry name" value="Leucine-rich Repeat Variant"/>
    <property type="match status" value="3"/>
</dbReference>
<evidence type="ECO:0000313" key="9">
    <source>
        <dbReference type="Proteomes" id="UP000007875"/>
    </source>
</evidence>
<dbReference type="InterPro" id="IPR024372">
    <property type="entry name" value="Ecm29_N"/>
</dbReference>
<evidence type="ECO:0000259" key="5">
    <source>
        <dbReference type="Pfam" id="PF13001"/>
    </source>
</evidence>
<reference evidence="8" key="2">
    <citation type="submission" date="2025-08" db="UniProtKB">
        <authorList>
            <consortium name="Ensembl"/>
        </authorList>
    </citation>
    <scope>IDENTIFICATION</scope>
</reference>
<name>H2ZN59_CIOSA</name>
<protein>
    <recommendedName>
        <fullName evidence="10">Ecm29 proteasome adaptor and scaffold</fullName>
    </recommendedName>
</protein>
<reference evidence="9" key="1">
    <citation type="submission" date="2003-08" db="EMBL/GenBank/DDBJ databases">
        <authorList>
            <person name="Birren B."/>
            <person name="Nusbaum C."/>
            <person name="Abebe A."/>
            <person name="Abouelleil A."/>
            <person name="Adekoya E."/>
            <person name="Ait-zahra M."/>
            <person name="Allen N."/>
            <person name="Allen T."/>
            <person name="An P."/>
            <person name="Anderson M."/>
            <person name="Anderson S."/>
            <person name="Arachchi H."/>
            <person name="Armbruster J."/>
            <person name="Bachantsang P."/>
            <person name="Baldwin J."/>
            <person name="Barry A."/>
            <person name="Bayul T."/>
            <person name="Blitshsteyn B."/>
            <person name="Bloom T."/>
            <person name="Blye J."/>
            <person name="Boguslavskiy L."/>
            <person name="Borowsky M."/>
            <person name="Boukhgalter B."/>
            <person name="Brunache A."/>
            <person name="Butler J."/>
            <person name="Calixte N."/>
            <person name="Calvo S."/>
            <person name="Camarata J."/>
            <person name="Campo K."/>
            <person name="Chang J."/>
            <person name="Cheshatsang Y."/>
            <person name="Citroen M."/>
            <person name="Collymore A."/>
            <person name="Considine T."/>
            <person name="Cook A."/>
            <person name="Cooke P."/>
            <person name="Corum B."/>
            <person name="Cuomo C."/>
            <person name="David R."/>
            <person name="Dawoe T."/>
            <person name="Degray S."/>
            <person name="Dodge S."/>
            <person name="Dooley K."/>
            <person name="Dorje P."/>
            <person name="Dorjee K."/>
            <person name="Dorris L."/>
            <person name="Duffey N."/>
            <person name="Dupes A."/>
            <person name="Elkins T."/>
            <person name="Engels R."/>
            <person name="Erickson J."/>
            <person name="Farina A."/>
            <person name="Faro S."/>
            <person name="Ferreira P."/>
            <person name="Fischer H."/>
            <person name="Fitzgerald M."/>
            <person name="Foley K."/>
            <person name="Gage D."/>
            <person name="Galagan J."/>
            <person name="Gearin G."/>
            <person name="Gnerre S."/>
            <person name="Gnirke A."/>
            <person name="Goyette A."/>
            <person name="Graham J."/>
            <person name="Grandbois E."/>
            <person name="Gyaltsen K."/>
            <person name="Hafez N."/>
            <person name="Hagopian D."/>
            <person name="Hagos B."/>
            <person name="Hall J."/>
            <person name="Hatcher B."/>
            <person name="Heller A."/>
            <person name="Higgins H."/>
            <person name="Honan T."/>
            <person name="Horn A."/>
            <person name="Houde N."/>
            <person name="Hughes L."/>
            <person name="Hulme W."/>
            <person name="Husby E."/>
            <person name="Iliev I."/>
            <person name="Jaffe D."/>
            <person name="Jones C."/>
            <person name="Kamal M."/>
            <person name="Kamat A."/>
            <person name="Kamvysselis M."/>
            <person name="Karlsson E."/>
            <person name="Kells C."/>
            <person name="Kieu A."/>
            <person name="Kisner P."/>
            <person name="Kodira C."/>
            <person name="Kulbokas E."/>
            <person name="Labutti K."/>
            <person name="Lama D."/>
            <person name="Landers T."/>
            <person name="Leger J."/>
            <person name="Levine S."/>
            <person name="Lewis D."/>
            <person name="Lewis T."/>
            <person name="Lindblad-toh K."/>
            <person name="Liu X."/>
            <person name="Lokyitsang T."/>
            <person name="Lokyitsang Y."/>
            <person name="Lucien O."/>
            <person name="Lui A."/>
            <person name="Ma L.J."/>
            <person name="Mabbitt R."/>
            <person name="Macdonald J."/>
            <person name="Maclean C."/>
            <person name="Major J."/>
            <person name="Manning J."/>
            <person name="Marabella R."/>
            <person name="Maru K."/>
            <person name="Matthews C."/>
            <person name="Mauceli E."/>
            <person name="Mccarthy M."/>
            <person name="Mcdonough S."/>
            <person name="Mcghee T."/>
            <person name="Meldrim J."/>
            <person name="Meneus L."/>
            <person name="Mesirov J."/>
            <person name="Mihalev A."/>
            <person name="Mihova T."/>
            <person name="Mikkelsen T."/>
            <person name="Mlenga V."/>
            <person name="Moru K."/>
            <person name="Mozes J."/>
            <person name="Mulrain L."/>
            <person name="Munson G."/>
            <person name="Naylor J."/>
            <person name="Newes C."/>
            <person name="Nguyen C."/>
            <person name="Nguyen N."/>
            <person name="Nguyen T."/>
            <person name="Nicol R."/>
            <person name="Nielsen C."/>
            <person name="Nizzari M."/>
            <person name="Norbu C."/>
            <person name="Norbu N."/>
            <person name="O'donnell P."/>
            <person name="Okoawo O."/>
            <person name="O'leary S."/>
            <person name="Omotosho B."/>
            <person name="O'neill K."/>
            <person name="Osman S."/>
            <person name="Parker S."/>
            <person name="Perrin D."/>
            <person name="Phunkhang P."/>
            <person name="Piqani B."/>
            <person name="Purcell S."/>
            <person name="Rachupka T."/>
            <person name="Ramasamy U."/>
            <person name="Rameau R."/>
            <person name="Ray V."/>
            <person name="Raymond C."/>
            <person name="Retta R."/>
            <person name="Richardson S."/>
            <person name="Rise C."/>
            <person name="Rodriguez J."/>
            <person name="Rogers J."/>
            <person name="Rogov P."/>
            <person name="Rutman M."/>
            <person name="Schupbach R."/>
            <person name="Seaman C."/>
            <person name="Settipalli S."/>
            <person name="Sharpe T."/>
            <person name="Sheridan J."/>
            <person name="Sherpa N."/>
            <person name="Shi J."/>
            <person name="Smirnov S."/>
            <person name="Smith C."/>
            <person name="Sougnez C."/>
            <person name="Spencer B."/>
            <person name="Stalker J."/>
            <person name="Stange-thomann N."/>
            <person name="Stavropoulos S."/>
            <person name="Stetson K."/>
            <person name="Stone C."/>
            <person name="Stone S."/>
            <person name="Stubbs M."/>
            <person name="Talamas J."/>
            <person name="Tchuinga P."/>
            <person name="Tenzing P."/>
            <person name="Tesfaye S."/>
            <person name="Theodore J."/>
            <person name="Thoulutsang Y."/>
            <person name="Topham K."/>
            <person name="Towey S."/>
            <person name="Tsamla T."/>
            <person name="Tsomo N."/>
            <person name="Vallee D."/>
            <person name="Vassiliev H."/>
            <person name="Venkataraman V."/>
            <person name="Vinson J."/>
            <person name="Vo A."/>
            <person name="Wade C."/>
            <person name="Wang S."/>
            <person name="Wangchuk T."/>
            <person name="Wangdi T."/>
            <person name="Whittaker C."/>
            <person name="Wilkinson J."/>
            <person name="Wu Y."/>
            <person name="Wyman D."/>
            <person name="Yadav S."/>
            <person name="Yang S."/>
            <person name="Yang X."/>
            <person name="Yeager S."/>
            <person name="Yee E."/>
            <person name="Young G."/>
            <person name="Zainoun J."/>
            <person name="Zembeck L."/>
            <person name="Zimmer A."/>
            <person name="Zody M."/>
            <person name="Lander E."/>
        </authorList>
    </citation>
    <scope>NUCLEOTIDE SEQUENCE [LARGE SCALE GENOMIC DNA]</scope>
</reference>
<dbReference type="InterPro" id="IPR011989">
    <property type="entry name" value="ARM-like"/>
</dbReference>
<keyword evidence="4" id="KW-0647">Proteasome</keyword>
<dbReference type="GO" id="GO:0000502">
    <property type="term" value="C:proteasome complex"/>
    <property type="evidence" value="ECO:0007669"/>
    <property type="project" value="UniProtKB-KW"/>
</dbReference>
<evidence type="ECO:0000259" key="7">
    <source>
        <dbReference type="Pfam" id="PF24492"/>
    </source>
</evidence>
<dbReference type="Pfam" id="PF24492">
    <property type="entry name" value="HEAT_ECM29"/>
    <property type="match status" value="1"/>
</dbReference>
<feature type="domain" description="ECM29 ARM-like repeats" evidence="6">
    <location>
        <begin position="610"/>
        <end position="800"/>
    </location>
</feature>
<keyword evidence="9" id="KW-1185">Reference proteome</keyword>
<dbReference type="InterPro" id="IPR016024">
    <property type="entry name" value="ARM-type_fold"/>
</dbReference>
<reference evidence="8" key="3">
    <citation type="submission" date="2025-09" db="UniProtKB">
        <authorList>
            <consortium name="Ensembl"/>
        </authorList>
    </citation>
    <scope>IDENTIFICATION</scope>
</reference>
<dbReference type="Proteomes" id="UP000007875">
    <property type="component" value="Unassembled WGS sequence"/>
</dbReference>
<dbReference type="InterPro" id="IPR055443">
    <property type="entry name" value="HEAT_ECM29"/>
</dbReference>
<dbReference type="Pfam" id="PF13001">
    <property type="entry name" value="ECM29_N"/>
    <property type="match status" value="1"/>
</dbReference>
<dbReference type="GO" id="GO:0060090">
    <property type="term" value="F:molecular adaptor activity"/>
    <property type="evidence" value="ECO:0007669"/>
    <property type="project" value="InterPro"/>
</dbReference>
<evidence type="ECO:0000256" key="3">
    <source>
        <dbReference type="ARBA" id="ARBA00022737"/>
    </source>
</evidence>
<sequence length="1606" mass="178251">YLPPPSKLYYSSIEQLERVFLKLGLADTDKQLELVLNRFLPLVLLKLSSADSAIRTKVLELLTHVNKRLKSREEVQLPVKDLLQQLNNSELSSFVTNFTIIYIKTGYPRLKVDERIDLAPLLFSSVETKVKTQQDILLRLLITALPLIKLNDAGAKFQELFPFKNHPRATKALLDFCLDVMIMPYSLVAAPSRPSTAPAQPQANAAPGLSRNGIRRIVGDANTPAWSLEEVEKIKVAILSFIKQDMFDLNDIVCHLVIGSSDTRHTVASNSEFELKKQLPTIDWNKAPLVLKLYQLYLGTQATSKKKNIPPDEKREASNVRMKLKILANMLRSKACGASFPHNIQVVYDGLFNASSAKLEVLTMQFVLHIIDSCDELQLQKQAPLLLNALQKTMKNDEKGAKTKSLAYAALGKLGAKLPSLFTNKLELIEDLFQSLAQEESIELKTSIQLAISMMAPAFKNADHTTSMLIESLIQSSIKGKDHYTRVVAVRYAGAIFPNNHISTRYQLILAAGDVKEEVSMEAKRILIGSKNVENKIKQPEIFPKFSVMLEFLHSKAQERLSSRDCHVIGTRSMAFTPATFQAAFSFLRRCILSEAGADRDEDQEDVEQDVLSQSPKVVKYMRNLFLENPVESTRTFQLYVDFIFQYIRMVPDPEVVFLLLELIGCCPESSNDVLSTRMTWLKSLTKHSREDVRQNAAELYSIVFRRHSTPDYMTLVKELIQDFSSKHFESRHCSVLLMGHVIGDWLQSIQSGDINKMEVNQNDDAHQLIKQALLKIGIFKESERDSLLAGAACYAVGGISRKAALPLPAVTKQIVVDSLSSRLTSNTLHKLREQAVTALGMLSVGDPGFPYTEKVLNALLKSSEIKNTELHFTVGAAMCNCALGPSAPARTNRWSGISDVMTTDDRTSDDKLEWLLSRILNEYVTHRTPSWKTGWFKTCKIASCIWLMVMLKTNACVAHPAVRNHLMDLQNAFTALLSEGDDLTQDIASKGFGMVYDLGSDEQKKILVDKLVGSLTGSSDANSPASKVRIIGDEGSSLFQGGSVQLGNAPDGSKLTTYKELCSLASDLNQPDLVYKFLHLANHHALWNSKKGAAFGFRSIAAAARDQLTPHLPRIVPRLYRYTFDPQPSVRAAMSSIWQVVAPEPIKTIDEFSSAILEDLLFNLTNKLWRTRQACCLALSDILKTGSRLPNSDASVITKKLPEIWSILLRVRDDVKESVREASEQTCTVLKRVTIRTFDADKATTAEESILSDILNILLKEGMTSSVAEVQALTLKTLVEVSKVSGSLIKPCIAPMVVALLEAMSGLEDPVVNYLHNRSGHMTQDMLDWVRADNVRSSPLMETALQCLKQCDSVVLSQLTPVLTDLTKRGVGVLTKAGCAHIITSLVSICNDLTPFAGKFINALTSGLLDRSLAVRKVNSTAIGHLSRVAKDATLEKTLNKMKQWYMEKGESNAKHASASVVYAIARHCPDALNRHSALVLPLAFFGMHEIINDDVNFALGAREMFEAVWNEFTPGFETAVRLHLGEIVGLAGLAIQSHSWESKAQAAAAMSSVAKRQRPGTIVRPQLDYLLQALLTGLQGRTWQGKSKLLEGLRDVCVHCKEQL</sequence>
<keyword evidence="2" id="KW-0963">Cytoplasm</keyword>
<organism evidence="8 9">
    <name type="scientific">Ciona savignyi</name>
    <name type="common">Pacific transparent sea squirt</name>
    <dbReference type="NCBI Taxonomy" id="51511"/>
    <lineage>
        <taxon>Eukaryota</taxon>
        <taxon>Metazoa</taxon>
        <taxon>Chordata</taxon>
        <taxon>Tunicata</taxon>
        <taxon>Ascidiacea</taxon>
        <taxon>Phlebobranchia</taxon>
        <taxon>Cionidae</taxon>
        <taxon>Ciona</taxon>
    </lineage>
</organism>
<evidence type="ECO:0000256" key="1">
    <source>
        <dbReference type="ARBA" id="ARBA00004496"/>
    </source>
</evidence>
<feature type="domain" description="Proteasome component Ecm29 N-terminal" evidence="5">
    <location>
        <begin position="16"/>
        <end position="511"/>
    </location>
</feature>
<proteinExistence type="predicted"/>
<dbReference type="SUPFAM" id="SSF48371">
    <property type="entry name" value="ARM repeat"/>
    <property type="match status" value="3"/>
</dbReference>
<evidence type="ECO:0000256" key="4">
    <source>
        <dbReference type="ARBA" id="ARBA00022942"/>
    </source>
</evidence>
<dbReference type="PANTHER" id="PTHR23346">
    <property type="entry name" value="TRANSLATIONAL ACTIVATOR GCN1-RELATED"/>
    <property type="match status" value="1"/>
</dbReference>
<keyword evidence="3" id="KW-0677">Repeat</keyword>
<dbReference type="GO" id="GO:0005634">
    <property type="term" value="C:nucleus"/>
    <property type="evidence" value="ECO:0007669"/>
    <property type="project" value="TreeGrafter"/>
</dbReference>
<evidence type="ECO:0000313" key="8">
    <source>
        <dbReference type="Ensembl" id="ENSCSAVP00000019025.1"/>
    </source>
</evidence>